<sequence length="183" mass="21402">MKLSFLLLLTALNWYTPSPKTMAQKPVLTEDKYPVPPPSSNRLFYLQRSSNINTIIYDVNIEDGQIDDAEPLKVYWIRYNEKGQKEDLSYIQRKFAYGLTAKKLADDKFDVRFVSYKKFPMVLMKAKDGKYHIFATVAQKQIILEKLFVKIEGGSFWLPNVVYVEFKGRDQNTGKEIIERFKP</sequence>
<protein>
    <submittedName>
        <fullName evidence="2">DUF4833 domain-containing protein</fullName>
    </submittedName>
</protein>
<reference evidence="3" key="1">
    <citation type="journal article" date="2019" name="Int. J. Syst. Evol. Microbiol.">
        <title>The Global Catalogue of Microorganisms (GCM) 10K type strain sequencing project: providing services to taxonomists for standard genome sequencing and annotation.</title>
        <authorList>
            <consortium name="The Broad Institute Genomics Platform"/>
            <consortium name="The Broad Institute Genome Sequencing Center for Infectious Disease"/>
            <person name="Wu L."/>
            <person name="Ma J."/>
        </authorList>
    </citation>
    <scope>NUCLEOTIDE SEQUENCE [LARGE SCALE GENOMIC DNA]</scope>
    <source>
        <strain evidence="3">KCTC 52232</strain>
    </source>
</reference>
<gene>
    <name evidence="2" type="ORF">ACFSYC_09925</name>
</gene>
<dbReference type="EMBL" id="JBHUON010000010">
    <property type="protein sequence ID" value="MFD2865002.1"/>
    <property type="molecule type" value="Genomic_DNA"/>
</dbReference>
<evidence type="ECO:0000259" key="1">
    <source>
        <dbReference type="Pfam" id="PF16117"/>
    </source>
</evidence>
<organism evidence="2 3">
    <name type="scientific">Mucilaginibacter antarcticus</name>
    <dbReference type="NCBI Taxonomy" id="1855725"/>
    <lineage>
        <taxon>Bacteria</taxon>
        <taxon>Pseudomonadati</taxon>
        <taxon>Bacteroidota</taxon>
        <taxon>Sphingobacteriia</taxon>
        <taxon>Sphingobacteriales</taxon>
        <taxon>Sphingobacteriaceae</taxon>
        <taxon>Mucilaginibacter</taxon>
    </lineage>
</organism>
<evidence type="ECO:0000313" key="3">
    <source>
        <dbReference type="Proteomes" id="UP001597601"/>
    </source>
</evidence>
<dbReference type="InterPro" id="IPR032269">
    <property type="entry name" value="DUF4833"/>
</dbReference>
<accession>A0ABW5XPN1</accession>
<name>A0ABW5XPN1_9SPHI</name>
<feature type="domain" description="DUF4833" evidence="1">
    <location>
        <begin position="44"/>
        <end position="180"/>
    </location>
</feature>
<proteinExistence type="predicted"/>
<evidence type="ECO:0000313" key="2">
    <source>
        <dbReference type="EMBL" id="MFD2865002.1"/>
    </source>
</evidence>
<comment type="caution">
    <text evidence="2">The sequence shown here is derived from an EMBL/GenBank/DDBJ whole genome shotgun (WGS) entry which is preliminary data.</text>
</comment>
<keyword evidence="3" id="KW-1185">Reference proteome</keyword>
<dbReference type="RefSeq" id="WP_377126521.1">
    <property type="nucleotide sequence ID" value="NZ_JBHUON010000010.1"/>
</dbReference>
<dbReference type="Proteomes" id="UP001597601">
    <property type="component" value="Unassembled WGS sequence"/>
</dbReference>
<dbReference type="Pfam" id="PF16117">
    <property type="entry name" value="DUF4833"/>
    <property type="match status" value="1"/>
</dbReference>